<dbReference type="Proteomes" id="UP001141806">
    <property type="component" value="Unassembled WGS sequence"/>
</dbReference>
<dbReference type="Pfam" id="PF02928">
    <property type="entry name" value="zf-C5HC2"/>
    <property type="match status" value="1"/>
</dbReference>
<dbReference type="GO" id="GO:0046872">
    <property type="term" value="F:metal ion binding"/>
    <property type="evidence" value="ECO:0007669"/>
    <property type="project" value="UniProtKB-KW"/>
</dbReference>
<keyword evidence="4" id="KW-0156">Chromatin regulator</keyword>
<accession>A0A9Q0KS71</accession>
<dbReference type="Gene3D" id="2.60.120.650">
    <property type="entry name" value="Cupin"/>
    <property type="match status" value="1"/>
</dbReference>
<feature type="compositionally biased region" description="Basic residues" evidence="11">
    <location>
        <begin position="254"/>
        <end position="274"/>
    </location>
</feature>
<organism evidence="15 16">
    <name type="scientific">Protea cynaroides</name>
    <dbReference type="NCBI Taxonomy" id="273540"/>
    <lineage>
        <taxon>Eukaryota</taxon>
        <taxon>Viridiplantae</taxon>
        <taxon>Streptophyta</taxon>
        <taxon>Embryophyta</taxon>
        <taxon>Tracheophyta</taxon>
        <taxon>Spermatophyta</taxon>
        <taxon>Magnoliopsida</taxon>
        <taxon>Proteales</taxon>
        <taxon>Proteaceae</taxon>
        <taxon>Protea</taxon>
    </lineage>
</organism>
<dbReference type="InterPro" id="IPR003347">
    <property type="entry name" value="JmjC_dom"/>
</dbReference>
<evidence type="ECO:0000256" key="3">
    <source>
        <dbReference type="ARBA" id="ARBA00022723"/>
    </source>
</evidence>
<dbReference type="Pfam" id="PF05964">
    <property type="entry name" value="FYRN"/>
    <property type="match status" value="1"/>
</dbReference>
<name>A0A9Q0KS71_9MAGN</name>
<dbReference type="OrthoDB" id="1678912at2759"/>
<evidence type="ECO:0000256" key="10">
    <source>
        <dbReference type="ARBA" id="ARBA00023242"/>
    </source>
</evidence>
<feature type="chain" id="PRO_5040281583" description="Lysine-specific demethylase JMJ18" evidence="12">
    <location>
        <begin position="16"/>
        <end position="1233"/>
    </location>
</feature>
<dbReference type="PANTHER" id="PTHR10694">
    <property type="entry name" value="LYSINE-SPECIFIC DEMETHYLASE"/>
    <property type="match status" value="1"/>
</dbReference>
<evidence type="ECO:0000256" key="4">
    <source>
        <dbReference type="ARBA" id="ARBA00022853"/>
    </source>
</evidence>
<sequence>MLLSFLLYLTRSALASHAETIKREGYNNASSDVEIKLLLSQFSMGTECFQGFLKEKQPGVLSHGRFQHDPPFNISRESNTTSIVSGSNVMQASNGTQAFKMDAQPSNCKEVKVKRSLRRRNWIDYGIFDISSEEESDCEKSMKDRPMRCTQQTDGTIECSGSPPCQKVSAGWHPEEACRPTIEDAPVFYPNEEEFEDTIGYIAKIRKKAEPYGICRIVPPPSWKPPCPLREKSIWEHAKFATRVQKVDLLQNRKPMRKKSRSRSQRKRKRRRCSRMGQTSSEAYEASDCVASDTDEKFGFQSGPDFTLADFQKYADDFKERYFGMKNAETNLNFVGVECIKRWVPSVEDIEGEYWRIVEKPTEEVEVYYGADLETGVFGSGFPKVSSSVTGSISDQYVVSGWNLNNFPRLPGSVLCFERGDISGVLVPWLYIGMCFSSFCWHVEDHHFYSLNYHHWGDPKLWYGVPGSRAVELENAMRKHLPDLFEEQPDLLHELVTQLSPSVLQSEGVPVYRAVQHSGEFVLTFPRAYHSGFNCGINCAEAVNVAPVDWLPHGQSAVELYSEQYRKTSVSHDKLLLGAAREAVRSIWELLVLKKESTENLSWKSVCGNDGVLTKAIKTRVDMEHERMDSLPIFLRSQKMGRDFDLTHERECFSCFYDLHLSAASCKCSPDRFACLKHANLLCSCEIGQKFILFRYDLDELDILVEALEGELSAVSQWALKDLGLVDISHTDASIHKLDQESEGTRLDYLVQKERSFPCSQGIEAKPYVYKACNSDLHISSEVVFPKWQQGSSSLCGPCVETEVENGVLNKGAFIIKNGGGPQHDRYIDLNLEGLLDEHESGVQEMPDAVNNKNSFNVDETCLSVVKQEKILESDVLETGIVGSDTGGSSHSVSTKSFSDCSSSVSRSHSAELNSSFVLSDKKHPSSSRDAGQQCSGNKLFGVDLWTSHPDSSSPSSIIVKNETNVASHCLMTSLIGPPMQKSDLNIEAVCFGAVVSSKPWCNNRTIFPKGFKSRIRFFSVLDPTQMCGYTSEVVDAGLLGPLFKITIEECPSVAFTNVSAEKCWGMVLDKLKLEVLRQRVLGKEGLPPLHRLQRLDGLEMFGFLSPSIIQAIEALDPNHHCLEYWNQKLGLEGEDLNNLPTVNSVVLGNENNGEGCDLRSSFSTEETKPDISNLAIHSVEEMQSVLGGLFKKANPDELKTLNRIFCSAPCSTEWQAAVRTLNQEMEKTVNKK</sequence>
<protein>
    <recommendedName>
        <fullName evidence="17">Lysine-specific demethylase JMJ18</fullName>
    </recommendedName>
</protein>
<dbReference type="GO" id="GO:0000785">
    <property type="term" value="C:chromatin"/>
    <property type="evidence" value="ECO:0007669"/>
    <property type="project" value="TreeGrafter"/>
</dbReference>
<evidence type="ECO:0000313" key="15">
    <source>
        <dbReference type="EMBL" id="KAJ4975406.1"/>
    </source>
</evidence>
<feature type="region of interest" description="Disordered" evidence="11">
    <location>
        <begin position="251"/>
        <end position="286"/>
    </location>
</feature>
<evidence type="ECO:0000256" key="6">
    <source>
        <dbReference type="ARBA" id="ARBA00023002"/>
    </source>
</evidence>
<keyword evidence="7" id="KW-0408">Iron</keyword>
<dbReference type="Gene3D" id="3.30.160.360">
    <property type="match status" value="1"/>
</dbReference>
<dbReference type="PROSITE" id="PS51543">
    <property type="entry name" value="FYRC"/>
    <property type="match status" value="1"/>
</dbReference>
<comment type="subcellular location">
    <subcellularLocation>
        <location evidence="2">Nucleus</location>
    </subcellularLocation>
</comment>
<dbReference type="SMART" id="SM00541">
    <property type="entry name" value="FYRN"/>
    <property type="match status" value="1"/>
</dbReference>
<dbReference type="SMART" id="SM00558">
    <property type="entry name" value="JmjC"/>
    <property type="match status" value="1"/>
</dbReference>
<dbReference type="InterPro" id="IPR003349">
    <property type="entry name" value="JmjN"/>
</dbReference>
<feature type="signal peptide" evidence="12">
    <location>
        <begin position="1"/>
        <end position="15"/>
    </location>
</feature>
<dbReference type="SMART" id="SM00542">
    <property type="entry name" value="FYRC"/>
    <property type="match status" value="1"/>
</dbReference>
<evidence type="ECO:0000313" key="16">
    <source>
        <dbReference type="Proteomes" id="UP001141806"/>
    </source>
</evidence>
<comment type="cofactor">
    <cofactor evidence="1">
        <name>Fe(2+)</name>
        <dbReference type="ChEBI" id="CHEBI:29033"/>
    </cofactor>
</comment>
<dbReference type="SMART" id="SM00545">
    <property type="entry name" value="JmjN"/>
    <property type="match status" value="1"/>
</dbReference>
<dbReference type="AlphaFoldDB" id="A0A9Q0KS71"/>
<keyword evidence="16" id="KW-1185">Reference proteome</keyword>
<keyword evidence="10" id="KW-0539">Nucleus</keyword>
<keyword evidence="3" id="KW-0479">Metal-binding</keyword>
<dbReference type="InterPro" id="IPR003888">
    <property type="entry name" value="FYrich_N"/>
</dbReference>
<dbReference type="GO" id="GO:0005634">
    <property type="term" value="C:nucleus"/>
    <property type="evidence" value="ECO:0007669"/>
    <property type="project" value="UniProtKB-SubCell"/>
</dbReference>
<dbReference type="GO" id="GO:0034647">
    <property type="term" value="F:histone H3K4me/H3K4me2/H3K4me3 demethylase activity"/>
    <property type="evidence" value="ECO:0007669"/>
    <property type="project" value="TreeGrafter"/>
</dbReference>
<evidence type="ECO:0000256" key="5">
    <source>
        <dbReference type="ARBA" id="ARBA00022964"/>
    </source>
</evidence>
<keyword evidence="12" id="KW-0732">Signal</keyword>
<dbReference type="GO" id="GO:0045814">
    <property type="term" value="P:negative regulation of gene expression, epigenetic"/>
    <property type="evidence" value="ECO:0007669"/>
    <property type="project" value="UniProtKB-ARBA"/>
</dbReference>
<comment type="caution">
    <text evidence="15">The sequence shown here is derived from an EMBL/GenBank/DDBJ whole genome shotgun (WGS) entry which is preliminary data.</text>
</comment>
<dbReference type="PROSITE" id="PS51542">
    <property type="entry name" value="FYRN"/>
    <property type="match status" value="1"/>
</dbReference>
<feature type="domain" description="JmjC" evidence="14">
    <location>
        <begin position="396"/>
        <end position="562"/>
    </location>
</feature>
<dbReference type="PANTHER" id="PTHR10694:SF105">
    <property type="entry name" value="LYSINE-SPECIFIC DEMETHYLASE JMJ14"/>
    <property type="match status" value="1"/>
</dbReference>
<dbReference type="EMBL" id="JAMYWD010000003">
    <property type="protein sequence ID" value="KAJ4975406.1"/>
    <property type="molecule type" value="Genomic_DNA"/>
</dbReference>
<evidence type="ECO:0000256" key="8">
    <source>
        <dbReference type="ARBA" id="ARBA00023015"/>
    </source>
</evidence>
<evidence type="ECO:0000256" key="7">
    <source>
        <dbReference type="ARBA" id="ARBA00023004"/>
    </source>
</evidence>
<dbReference type="PROSITE" id="PS51183">
    <property type="entry name" value="JMJN"/>
    <property type="match status" value="1"/>
</dbReference>
<keyword evidence="6" id="KW-0560">Oxidoreductase</keyword>
<proteinExistence type="predicted"/>
<dbReference type="Pfam" id="PF02373">
    <property type="entry name" value="JmjC"/>
    <property type="match status" value="1"/>
</dbReference>
<keyword evidence="9" id="KW-0804">Transcription</keyword>
<keyword evidence="5" id="KW-0223">Dioxygenase</keyword>
<gene>
    <name evidence="15" type="ORF">NE237_000512</name>
</gene>
<evidence type="ECO:0000259" key="14">
    <source>
        <dbReference type="PROSITE" id="PS51184"/>
    </source>
</evidence>
<dbReference type="FunFam" id="3.30.160.360:FF:000005">
    <property type="entry name" value="Putative lysine-specific demethylase JMJ16"/>
    <property type="match status" value="1"/>
</dbReference>
<evidence type="ECO:0000256" key="1">
    <source>
        <dbReference type="ARBA" id="ARBA00001954"/>
    </source>
</evidence>
<feature type="domain" description="JmjN" evidence="13">
    <location>
        <begin position="185"/>
        <end position="226"/>
    </location>
</feature>
<dbReference type="Pfam" id="PF05965">
    <property type="entry name" value="FYRC"/>
    <property type="match status" value="1"/>
</dbReference>
<evidence type="ECO:0000256" key="12">
    <source>
        <dbReference type="SAM" id="SignalP"/>
    </source>
</evidence>
<dbReference type="InterPro" id="IPR004198">
    <property type="entry name" value="Znf_C5HC2"/>
</dbReference>
<evidence type="ECO:0000256" key="9">
    <source>
        <dbReference type="ARBA" id="ARBA00023163"/>
    </source>
</evidence>
<evidence type="ECO:0000259" key="13">
    <source>
        <dbReference type="PROSITE" id="PS51183"/>
    </source>
</evidence>
<dbReference type="InterPro" id="IPR003889">
    <property type="entry name" value="FYrich_C"/>
</dbReference>
<evidence type="ECO:0000256" key="11">
    <source>
        <dbReference type="SAM" id="MobiDB-lite"/>
    </source>
</evidence>
<keyword evidence="8" id="KW-0805">Transcription regulation</keyword>
<reference evidence="15" key="1">
    <citation type="journal article" date="2023" name="Plant J.">
        <title>The genome of the king protea, Protea cynaroides.</title>
        <authorList>
            <person name="Chang J."/>
            <person name="Duong T.A."/>
            <person name="Schoeman C."/>
            <person name="Ma X."/>
            <person name="Roodt D."/>
            <person name="Barker N."/>
            <person name="Li Z."/>
            <person name="Van de Peer Y."/>
            <person name="Mizrachi E."/>
        </authorList>
    </citation>
    <scope>NUCLEOTIDE SEQUENCE</scope>
    <source>
        <tissue evidence="15">Young leaves</tissue>
    </source>
</reference>
<evidence type="ECO:0000256" key="2">
    <source>
        <dbReference type="ARBA" id="ARBA00004123"/>
    </source>
</evidence>
<dbReference type="Pfam" id="PF02375">
    <property type="entry name" value="JmjN"/>
    <property type="match status" value="1"/>
</dbReference>
<evidence type="ECO:0008006" key="17">
    <source>
        <dbReference type="Google" id="ProtNLM"/>
    </source>
</evidence>
<dbReference type="SUPFAM" id="SSF51197">
    <property type="entry name" value="Clavaminate synthase-like"/>
    <property type="match status" value="1"/>
</dbReference>
<dbReference type="PROSITE" id="PS51184">
    <property type="entry name" value="JMJC"/>
    <property type="match status" value="1"/>
</dbReference>